<proteinExistence type="inferred from homology"/>
<evidence type="ECO:0000256" key="8">
    <source>
        <dbReference type="ARBA" id="ARBA00023136"/>
    </source>
</evidence>
<keyword evidence="5 9" id="KW-1133">Transmembrane helix</keyword>
<dbReference type="PANTHER" id="PTHR10556">
    <property type="entry name" value="3-OXO-5-ALPHA-STEROID 4-DEHYDROGENASE"/>
    <property type="match status" value="1"/>
</dbReference>
<evidence type="ECO:0000256" key="7">
    <source>
        <dbReference type="ARBA" id="ARBA00023098"/>
    </source>
</evidence>
<dbReference type="OMA" id="ATMPIFN"/>
<evidence type="ECO:0000256" key="6">
    <source>
        <dbReference type="ARBA" id="ARBA00023002"/>
    </source>
</evidence>
<dbReference type="Proteomes" id="UP000009168">
    <property type="component" value="Unassembled WGS sequence"/>
</dbReference>
<dbReference type="GeneID" id="7839637"/>
<dbReference type="EMBL" id="GG662719">
    <property type="protein sequence ID" value="EAR93823.1"/>
    <property type="molecule type" value="Genomic_DNA"/>
</dbReference>
<comment type="similarity">
    <text evidence="2">Belongs to the steroid 5-alpha reductase family.</text>
</comment>
<dbReference type="STRING" id="312017.I7LUI2"/>
<accession>I7LUI2</accession>
<evidence type="ECO:0000313" key="12">
    <source>
        <dbReference type="Proteomes" id="UP000009168"/>
    </source>
</evidence>
<dbReference type="Pfam" id="PF02544">
    <property type="entry name" value="Steroid_dh"/>
    <property type="match status" value="1"/>
</dbReference>
<dbReference type="KEGG" id="tet:TTHERM_00401940"/>
<gene>
    <name evidence="11" type="ORF">TTHERM_00401940</name>
</gene>
<evidence type="ECO:0000256" key="5">
    <source>
        <dbReference type="ARBA" id="ARBA00022989"/>
    </source>
</evidence>
<evidence type="ECO:0000256" key="9">
    <source>
        <dbReference type="SAM" id="Phobius"/>
    </source>
</evidence>
<keyword evidence="3" id="KW-0444">Lipid biosynthesis</keyword>
<dbReference type="AlphaFoldDB" id="I7LUI2"/>
<dbReference type="InParanoid" id="I7LUI2"/>
<keyword evidence="12" id="KW-1185">Reference proteome</keyword>
<evidence type="ECO:0000256" key="4">
    <source>
        <dbReference type="ARBA" id="ARBA00022692"/>
    </source>
</evidence>
<organism evidence="11 12">
    <name type="scientific">Tetrahymena thermophila (strain SB210)</name>
    <dbReference type="NCBI Taxonomy" id="312017"/>
    <lineage>
        <taxon>Eukaryota</taxon>
        <taxon>Sar</taxon>
        <taxon>Alveolata</taxon>
        <taxon>Ciliophora</taxon>
        <taxon>Intramacronucleata</taxon>
        <taxon>Oligohymenophorea</taxon>
        <taxon>Hymenostomatida</taxon>
        <taxon>Tetrahymenina</taxon>
        <taxon>Tetrahymenidae</taxon>
        <taxon>Tetrahymena</taxon>
    </lineage>
</organism>
<evidence type="ECO:0000256" key="3">
    <source>
        <dbReference type="ARBA" id="ARBA00022516"/>
    </source>
</evidence>
<comment type="subcellular location">
    <subcellularLocation>
        <location evidence="1">Membrane</location>
        <topology evidence="1">Multi-pass membrane protein</topology>
    </subcellularLocation>
</comment>
<evidence type="ECO:0000256" key="2">
    <source>
        <dbReference type="ARBA" id="ARBA00007742"/>
    </source>
</evidence>
<keyword evidence="8 9" id="KW-0472">Membrane</keyword>
<protein>
    <submittedName>
        <fullName evidence="11">3-oxo-5-alpha-steroid 4-dehydrogenase</fullName>
    </submittedName>
</protein>
<feature type="transmembrane region" description="Helical" evidence="9">
    <location>
        <begin position="93"/>
        <end position="112"/>
    </location>
</feature>
<evidence type="ECO:0000259" key="10">
    <source>
        <dbReference type="Pfam" id="PF02544"/>
    </source>
</evidence>
<dbReference type="HOGENOM" id="CLU_059260_0_0_1"/>
<keyword evidence="7" id="KW-0443">Lipid metabolism</keyword>
<dbReference type="OrthoDB" id="540503at2759"/>
<dbReference type="InterPro" id="IPR001104">
    <property type="entry name" value="3-oxo-5_a-steroid_4-DH_C"/>
</dbReference>
<dbReference type="RefSeq" id="XP_001014068.1">
    <property type="nucleotide sequence ID" value="XM_001014068.3"/>
</dbReference>
<name>I7LUI2_TETTS</name>
<keyword evidence="4 9" id="KW-0812">Transmembrane</keyword>
<dbReference type="eggNOG" id="KOG1639">
    <property type="taxonomic scope" value="Eukaryota"/>
</dbReference>
<dbReference type="GO" id="GO:0016020">
    <property type="term" value="C:membrane"/>
    <property type="evidence" value="ECO:0007669"/>
    <property type="project" value="UniProtKB-SubCell"/>
</dbReference>
<sequence>MSDVIIIKDRRGNKIGEVRLDLSDKNSNVLLLKKEISKIKRIAPIRQWLTIGDDENKTILDDNKRLLTTYPVVKNGIEVVVKDLGIQLGWTTVFYAEYLGPIIFYGAFYLIGRSRGEMTTSQNIGLTIGVLHYVKRILETLFIHVFSRDSMPLASCWKNFLHYWIFFGTFIGVEYFMYYKDPGYSNLTKGIWLGLWALFEFLNFQCHKTLSNIRTEVPSKTLEDGSSVNKRRKIPTGWGFDQVSCANYLWETLAWVAFSGFSRCYTSYFFTAISFYQMFVWALGKQRRYKKEFGKEFPRGRKAIIPFLI</sequence>
<dbReference type="PROSITE" id="PS50244">
    <property type="entry name" value="S5A_REDUCTASE"/>
    <property type="match status" value="1"/>
</dbReference>
<evidence type="ECO:0000256" key="1">
    <source>
        <dbReference type="ARBA" id="ARBA00004141"/>
    </source>
</evidence>
<reference evidence="12" key="1">
    <citation type="journal article" date="2006" name="PLoS Biol.">
        <title>Macronuclear genome sequence of the ciliate Tetrahymena thermophila, a model eukaryote.</title>
        <authorList>
            <person name="Eisen J.A."/>
            <person name="Coyne R.S."/>
            <person name="Wu M."/>
            <person name="Wu D."/>
            <person name="Thiagarajan M."/>
            <person name="Wortman J.R."/>
            <person name="Badger J.H."/>
            <person name="Ren Q."/>
            <person name="Amedeo P."/>
            <person name="Jones K.M."/>
            <person name="Tallon L.J."/>
            <person name="Delcher A.L."/>
            <person name="Salzberg S.L."/>
            <person name="Silva J.C."/>
            <person name="Haas B.J."/>
            <person name="Majoros W.H."/>
            <person name="Farzad M."/>
            <person name="Carlton J.M."/>
            <person name="Smith R.K. Jr."/>
            <person name="Garg J."/>
            <person name="Pearlman R.E."/>
            <person name="Karrer K.M."/>
            <person name="Sun L."/>
            <person name="Manning G."/>
            <person name="Elde N.C."/>
            <person name="Turkewitz A.P."/>
            <person name="Asai D.J."/>
            <person name="Wilkes D.E."/>
            <person name="Wang Y."/>
            <person name="Cai H."/>
            <person name="Collins K."/>
            <person name="Stewart B.A."/>
            <person name="Lee S.R."/>
            <person name="Wilamowska K."/>
            <person name="Weinberg Z."/>
            <person name="Ruzzo W.L."/>
            <person name="Wloga D."/>
            <person name="Gaertig J."/>
            <person name="Frankel J."/>
            <person name="Tsao C.-C."/>
            <person name="Gorovsky M.A."/>
            <person name="Keeling P.J."/>
            <person name="Waller R.F."/>
            <person name="Patron N.J."/>
            <person name="Cherry J.M."/>
            <person name="Stover N.A."/>
            <person name="Krieger C.J."/>
            <person name="del Toro C."/>
            <person name="Ryder H.F."/>
            <person name="Williamson S.C."/>
            <person name="Barbeau R.A."/>
            <person name="Hamilton E.P."/>
            <person name="Orias E."/>
        </authorList>
    </citation>
    <scope>NUCLEOTIDE SEQUENCE [LARGE SCALE GENOMIC DNA]</scope>
    <source>
        <strain evidence="12">SB210</strain>
    </source>
</reference>
<dbReference type="PANTHER" id="PTHR10556:SF28">
    <property type="entry name" value="VERY-LONG-CHAIN ENOYL-COA REDUCTASE"/>
    <property type="match status" value="1"/>
</dbReference>
<dbReference type="InterPro" id="IPR039357">
    <property type="entry name" value="SRD5A/TECR"/>
</dbReference>
<dbReference type="GO" id="GO:0016627">
    <property type="term" value="F:oxidoreductase activity, acting on the CH-CH group of donors"/>
    <property type="evidence" value="ECO:0007669"/>
    <property type="project" value="InterPro"/>
</dbReference>
<evidence type="ECO:0000313" key="11">
    <source>
        <dbReference type="EMBL" id="EAR93823.1"/>
    </source>
</evidence>
<dbReference type="GO" id="GO:0042761">
    <property type="term" value="P:very long-chain fatty acid biosynthetic process"/>
    <property type="evidence" value="ECO:0007669"/>
    <property type="project" value="TreeGrafter"/>
</dbReference>
<dbReference type="FunCoup" id="I7LUI2">
    <property type="interactions" value="51"/>
</dbReference>
<keyword evidence="6" id="KW-0560">Oxidoreductase</keyword>
<feature type="transmembrane region" description="Helical" evidence="9">
    <location>
        <begin position="265"/>
        <end position="284"/>
    </location>
</feature>
<feature type="domain" description="3-oxo-5-alpha-steroid 4-dehydrogenase C-terminal" evidence="10">
    <location>
        <begin position="150"/>
        <end position="308"/>
    </location>
</feature>
<feature type="transmembrane region" description="Helical" evidence="9">
    <location>
        <begin position="160"/>
        <end position="178"/>
    </location>
</feature>